<reference evidence="3" key="1">
    <citation type="submission" date="2009-11" db="EMBL/GenBank/DDBJ databases">
        <title>The complete chromosome 1 of Sphaerobacter thermophilus DSM 20745.</title>
        <authorList>
            <person name="Lucas S."/>
            <person name="Copeland A."/>
            <person name="Lapidus A."/>
            <person name="Glavina del Rio T."/>
            <person name="Dalin E."/>
            <person name="Tice H."/>
            <person name="Bruce D."/>
            <person name="Goodwin L."/>
            <person name="Pitluck S."/>
            <person name="Kyrpides N."/>
            <person name="Mavromatis K."/>
            <person name="Ivanova N."/>
            <person name="Mikhailova N."/>
            <person name="LaButti K.M."/>
            <person name="Clum A."/>
            <person name="Sun H.I."/>
            <person name="Brettin T."/>
            <person name="Detter J.C."/>
            <person name="Han C."/>
            <person name="Larimer F."/>
            <person name="Land M."/>
            <person name="Hauser L."/>
            <person name="Markowitz V."/>
            <person name="Cheng J.F."/>
            <person name="Hugenholtz P."/>
            <person name="Woyke T."/>
            <person name="Wu D."/>
            <person name="Steenblock K."/>
            <person name="Schneider S."/>
            <person name="Pukall R."/>
            <person name="Goeker M."/>
            <person name="Klenk H.P."/>
            <person name="Eisen J.A."/>
        </authorList>
    </citation>
    <scope>NUCLEOTIDE SEQUENCE [LARGE SCALE GENOMIC DNA]</scope>
    <source>
        <strain evidence="3">ATCC 49802 / DSM 20745 / S 6022</strain>
    </source>
</reference>
<name>D1C2J4_SPHTD</name>
<reference evidence="2 3" key="2">
    <citation type="journal article" date="2010" name="Stand. Genomic Sci.">
        <title>Complete genome sequence of Desulfohalobium retbaense type strain (HR(100)).</title>
        <authorList>
            <person name="Spring S."/>
            <person name="Nolan M."/>
            <person name="Lapidus A."/>
            <person name="Glavina Del Rio T."/>
            <person name="Copeland A."/>
            <person name="Tice H."/>
            <person name="Cheng J.F."/>
            <person name="Lucas S."/>
            <person name="Land M."/>
            <person name="Chen F."/>
            <person name="Bruce D."/>
            <person name="Goodwin L."/>
            <person name="Pitluck S."/>
            <person name="Ivanova N."/>
            <person name="Mavromatis K."/>
            <person name="Mikhailova N."/>
            <person name="Pati A."/>
            <person name="Chen A."/>
            <person name="Palaniappan K."/>
            <person name="Hauser L."/>
            <person name="Chang Y.J."/>
            <person name="Jeffries C.D."/>
            <person name="Munk C."/>
            <person name="Kiss H."/>
            <person name="Chain P."/>
            <person name="Han C."/>
            <person name="Brettin T."/>
            <person name="Detter J.C."/>
            <person name="Schuler E."/>
            <person name="Goker M."/>
            <person name="Rohde M."/>
            <person name="Bristow J."/>
            <person name="Eisen J.A."/>
            <person name="Markowitz V."/>
            <person name="Hugenholtz P."/>
            <person name="Kyrpides N.C."/>
            <person name="Klenk H.P."/>
        </authorList>
    </citation>
    <scope>NUCLEOTIDE SEQUENCE [LARGE SCALE GENOMIC DNA]</scope>
    <source>
        <strain evidence="3">ATCC 49802 / DSM 20745 / S 6022</strain>
    </source>
</reference>
<evidence type="ECO:0000313" key="3">
    <source>
        <dbReference type="Proteomes" id="UP000002027"/>
    </source>
</evidence>
<dbReference type="InParanoid" id="D1C2J4"/>
<evidence type="ECO:0000313" key="2">
    <source>
        <dbReference type="EMBL" id="ACZ38461.1"/>
    </source>
</evidence>
<proteinExistence type="predicted"/>
<gene>
    <name evidence="2" type="ordered locus">Sthe_1025</name>
</gene>
<dbReference type="KEGG" id="sti:Sthe_1025"/>
<accession>D1C2J4</accession>
<dbReference type="HOGENOM" id="CLU_216918_0_0_0"/>
<dbReference type="AlphaFoldDB" id="D1C2J4"/>
<protein>
    <submittedName>
        <fullName evidence="2">Uncharacterized protein</fullName>
    </submittedName>
</protein>
<dbReference type="Proteomes" id="UP000002027">
    <property type="component" value="Chromosome 1"/>
</dbReference>
<keyword evidence="1" id="KW-1133">Transmembrane helix</keyword>
<feature type="transmembrane region" description="Helical" evidence="1">
    <location>
        <begin position="6"/>
        <end position="25"/>
    </location>
</feature>
<dbReference type="EMBL" id="CP001823">
    <property type="protein sequence ID" value="ACZ38461.1"/>
    <property type="molecule type" value="Genomic_DNA"/>
</dbReference>
<dbReference type="eggNOG" id="ENOG5030TE4">
    <property type="taxonomic scope" value="Bacteria"/>
</dbReference>
<keyword evidence="1" id="KW-0812">Transmembrane</keyword>
<keyword evidence="1" id="KW-0472">Membrane</keyword>
<dbReference type="STRING" id="479434.Sthe_1025"/>
<evidence type="ECO:0000256" key="1">
    <source>
        <dbReference type="SAM" id="Phobius"/>
    </source>
</evidence>
<organism evidence="2 3">
    <name type="scientific">Sphaerobacter thermophilus (strain ATCC 49802 / DSM 20745 / KCCM 41009 / NCIMB 13125 / S 6022)</name>
    <dbReference type="NCBI Taxonomy" id="479434"/>
    <lineage>
        <taxon>Bacteria</taxon>
        <taxon>Pseudomonadati</taxon>
        <taxon>Thermomicrobiota</taxon>
        <taxon>Thermomicrobia</taxon>
        <taxon>Sphaerobacterales</taxon>
        <taxon>Sphaerobacterineae</taxon>
        <taxon>Sphaerobacteraceae</taxon>
        <taxon>Sphaerobacter</taxon>
    </lineage>
</organism>
<keyword evidence="3" id="KW-1185">Reference proteome</keyword>
<sequence length="39" mass="4425">MLRNVVRGILNLVLAAAATWLANYLTDRIFGPEEEELHD</sequence>